<dbReference type="InterPro" id="IPR005650">
    <property type="entry name" value="BlaI_family"/>
</dbReference>
<proteinExistence type="inferred from homology"/>
<dbReference type="InterPro" id="IPR036388">
    <property type="entry name" value="WH-like_DNA-bd_sf"/>
</dbReference>
<evidence type="ECO:0000256" key="4">
    <source>
        <dbReference type="ARBA" id="ARBA00023163"/>
    </source>
</evidence>
<evidence type="ECO:0000313" key="5">
    <source>
        <dbReference type="EMBL" id="MFD2833994.1"/>
    </source>
</evidence>
<evidence type="ECO:0000313" key="6">
    <source>
        <dbReference type="Proteomes" id="UP001597438"/>
    </source>
</evidence>
<name>A0ABW5X8I5_9FLAO</name>
<dbReference type="PIRSF" id="PIRSF019455">
    <property type="entry name" value="CopR_AtkY"/>
    <property type="match status" value="1"/>
</dbReference>
<dbReference type="SUPFAM" id="SSF46785">
    <property type="entry name" value="Winged helix' DNA-binding domain"/>
    <property type="match status" value="1"/>
</dbReference>
<keyword evidence="2" id="KW-0805">Transcription regulation</keyword>
<keyword evidence="6" id="KW-1185">Reference proteome</keyword>
<evidence type="ECO:0000256" key="1">
    <source>
        <dbReference type="ARBA" id="ARBA00011046"/>
    </source>
</evidence>
<dbReference type="EMBL" id="JBHUOJ010000027">
    <property type="protein sequence ID" value="MFD2833994.1"/>
    <property type="molecule type" value="Genomic_DNA"/>
</dbReference>
<dbReference type="RefSeq" id="WP_251740772.1">
    <property type="nucleotide sequence ID" value="NZ_JBHUOJ010000027.1"/>
</dbReference>
<gene>
    <name evidence="5" type="ORF">ACFSYS_11915</name>
</gene>
<dbReference type="InterPro" id="IPR036390">
    <property type="entry name" value="WH_DNA-bd_sf"/>
</dbReference>
<evidence type="ECO:0000256" key="3">
    <source>
        <dbReference type="ARBA" id="ARBA00023125"/>
    </source>
</evidence>
<dbReference type="Proteomes" id="UP001597438">
    <property type="component" value="Unassembled WGS sequence"/>
</dbReference>
<keyword evidence="3" id="KW-0238">DNA-binding</keyword>
<dbReference type="Gene3D" id="1.10.10.10">
    <property type="entry name" value="Winged helix-like DNA-binding domain superfamily/Winged helix DNA-binding domain"/>
    <property type="match status" value="1"/>
</dbReference>
<accession>A0ABW5X8I5</accession>
<sequence>MELTNAEEELMQIIWKKEKAFINDLVDAYSEPKPAITTIATLLKRMQDKNFVGYVQMGRSREYFAKVTKKSYFSKHMNGLIKSFFNNSTSQFASFFTQETNMSEAELKELRNLIDEKIKEK</sequence>
<protein>
    <submittedName>
        <fullName evidence="5">BlaI/MecI/CopY family transcriptional regulator</fullName>
    </submittedName>
</protein>
<reference evidence="6" key="1">
    <citation type="journal article" date="2019" name="Int. J. Syst. Evol. Microbiol.">
        <title>The Global Catalogue of Microorganisms (GCM) 10K type strain sequencing project: providing services to taxonomists for standard genome sequencing and annotation.</title>
        <authorList>
            <consortium name="The Broad Institute Genomics Platform"/>
            <consortium name="The Broad Institute Genome Sequencing Center for Infectious Disease"/>
            <person name="Wu L."/>
            <person name="Ma J."/>
        </authorList>
    </citation>
    <scope>NUCLEOTIDE SEQUENCE [LARGE SCALE GENOMIC DNA]</scope>
    <source>
        <strain evidence="6">KCTC 52925</strain>
    </source>
</reference>
<evidence type="ECO:0000256" key="2">
    <source>
        <dbReference type="ARBA" id="ARBA00023015"/>
    </source>
</evidence>
<comment type="caution">
    <text evidence="5">The sequence shown here is derived from an EMBL/GenBank/DDBJ whole genome shotgun (WGS) entry which is preliminary data.</text>
</comment>
<keyword evidence="4" id="KW-0804">Transcription</keyword>
<comment type="similarity">
    <text evidence="1">Belongs to the BlaI transcriptional regulatory family.</text>
</comment>
<dbReference type="Pfam" id="PF03965">
    <property type="entry name" value="Penicillinase_R"/>
    <property type="match status" value="1"/>
</dbReference>
<dbReference type="Gene3D" id="1.10.4040.10">
    <property type="entry name" value="Penicillinase repressor domain"/>
    <property type="match status" value="1"/>
</dbReference>
<organism evidence="5 6">
    <name type="scientific">Christiangramia antarctica</name>
    <dbReference type="NCBI Taxonomy" id="2058158"/>
    <lineage>
        <taxon>Bacteria</taxon>
        <taxon>Pseudomonadati</taxon>
        <taxon>Bacteroidota</taxon>
        <taxon>Flavobacteriia</taxon>
        <taxon>Flavobacteriales</taxon>
        <taxon>Flavobacteriaceae</taxon>
        <taxon>Christiangramia</taxon>
    </lineage>
</organism>